<dbReference type="EMBL" id="CM055107">
    <property type="protein sequence ID" value="KAJ7527976.1"/>
    <property type="molecule type" value="Genomic_DNA"/>
</dbReference>
<comment type="caution">
    <text evidence="1">The sequence shown here is derived from an EMBL/GenBank/DDBJ whole genome shotgun (WGS) entry which is preliminary data.</text>
</comment>
<protein>
    <submittedName>
        <fullName evidence="1">Uncharacterized protein</fullName>
    </submittedName>
</protein>
<gene>
    <name evidence="1" type="ORF">O6H91_16G079100</name>
</gene>
<dbReference type="Proteomes" id="UP001162992">
    <property type="component" value="Chromosome 16"/>
</dbReference>
<accession>A0ACC2BDY2</accession>
<reference evidence="2" key="1">
    <citation type="journal article" date="2024" name="Proc. Natl. Acad. Sci. U.S.A.">
        <title>Extraordinary preservation of gene collinearity over three hundred million years revealed in homosporous lycophytes.</title>
        <authorList>
            <person name="Li C."/>
            <person name="Wickell D."/>
            <person name="Kuo L.Y."/>
            <person name="Chen X."/>
            <person name="Nie B."/>
            <person name="Liao X."/>
            <person name="Peng D."/>
            <person name="Ji J."/>
            <person name="Jenkins J."/>
            <person name="Williams M."/>
            <person name="Shu S."/>
            <person name="Plott C."/>
            <person name="Barry K."/>
            <person name="Rajasekar S."/>
            <person name="Grimwood J."/>
            <person name="Han X."/>
            <person name="Sun S."/>
            <person name="Hou Z."/>
            <person name="He W."/>
            <person name="Dai G."/>
            <person name="Sun C."/>
            <person name="Schmutz J."/>
            <person name="Leebens-Mack J.H."/>
            <person name="Li F.W."/>
            <person name="Wang L."/>
        </authorList>
    </citation>
    <scope>NUCLEOTIDE SEQUENCE [LARGE SCALE GENOMIC DNA]</scope>
    <source>
        <strain evidence="2">cv. PW_Plant_1</strain>
    </source>
</reference>
<name>A0ACC2BDY2_DIPCM</name>
<evidence type="ECO:0000313" key="2">
    <source>
        <dbReference type="Proteomes" id="UP001162992"/>
    </source>
</evidence>
<keyword evidence="2" id="KW-1185">Reference proteome</keyword>
<sequence>MALSEEDGLYGRTQGGTRLSKYNLGPSPSRLVPQHILHIIGRFFRLLSVYAAYEYLAGTDGSVVIFMFFCFLPAACIFLLFQRPWHGRALTNNQVIPSVINGGVMALGFVLWGRGLRACGPVRAILAEYTGAVLGTVSALIMGRSRQKWRKGSSISDDGAFEEGHVGLRTMITPILAGLLLVLRRVIARRVALKSQAKKRLHALTVASAVCFLFPVTMVQFAIGSQKAIHGSHGSWAYLSTIIFGIFLNFYVDTYVEERLHVSAASPLHLAVTGSCIIVLELLYGMDFSVLGFLICASILGIGMFEATSVERVRRESDELPGFADSHSEEASLDLSPLPS</sequence>
<proteinExistence type="predicted"/>
<organism evidence="1 2">
    <name type="scientific">Diphasiastrum complanatum</name>
    <name type="common">Issler's clubmoss</name>
    <name type="synonym">Lycopodium complanatum</name>
    <dbReference type="NCBI Taxonomy" id="34168"/>
    <lineage>
        <taxon>Eukaryota</taxon>
        <taxon>Viridiplantae</taxon>
        <taxon>Streptophyta</taxon>
        <taxon>Embryophyta</taxon>
        <taxon>Tracheophyta</taxon>
        <taxon>Lycopodiopsida</taxon>
        <taxon>Lycopodiales</taxon>
        <taxon>Lycopodiaceae</taxon>
        <taxon>Lycopodioideae</taxon>
        <taxon>Diphasiastrum</taxon>
    </lineage>
</organism>
<evidence type="ECO:0000313" key="1">
    <source>
        <dbReference type="EMBL" id="KAJ7527976.1"/>
    </source>
</evidence>